<dbReference type="EMBL" id="JASJQH010008239">
    <property type="protein sequence ID" value="KAK9694108.1"/>
    <property type="molecule type" value="Genomic_DNA"/>
</dbReference>
<dbReference type="SUPFAM" id="SSF52402">
    <property type="entry name" value="Adenine nucleotide alpha hydrolases-like"/>
    <property type="match status" value="1"/>
</dbReference>
<keyword evidence="3" id="KW-1185">Reference proteome</keyword>
<dbReference type="Gene3D" id="3.40.50.620">
    <property type="entry name" value="HUPs"/>
    <property type="match status" value="1"/>
</dbReference>
<dbReference type="Proteomes" id="UP001479436">
    <property type="component" value="Unassembled WGS sequence"/>
</dbReference>
<name>A0ABR2VQM7_9FUNG</name>
<dbReference type="Pfam" id="PF00582">
    <property type="entry name" value="Usp"/>
    <property type="match status" value="1"/>
</dbReference>
<dbReference type="CDD" id="cd23659">
    <property type="entry name" value="USP_At3g01520-like"/>
    <property type="match status" value="1"/>
</dbReference>
<evidence type="ECO:0000313" key="2">
    <source>
        <dbReference type="EMBL" id="KAK9694108.1"/>
    </source>
</evidence>
<evidence type="ECO:0000259" key="1">
    <source>
        <dbReference type="Pfam" id="PF00582"/>
    </source>
</evidence>
<reference evidence="2 3" key="1">
    <citation type="submission" date="2023-04" db="EMBL/GenBank/DDBJ databases">
        <title>Genome of Basidiobolus ranarum AG-B5.</title>
        <authorList>
            <person name="Stajich J.E."/>
            <person name="Carter-House D."/>
            <person name="Gryganskyi A."/>
        </authorList>
    </citation>
    <scope>NUCLEOTIDE SEQUENCE [LARGE SCALE GENOMIC DNA]</scope>
    <source>
        <strain evidence="2 3">AG-B5</strain>
    </source>
</reference>
<proteinExistence type="predicted"/>
<accession>A0ABR2VQM7</accession>
<dbReference type="PANTHER" id="PTHR31964:SF140">
    <property type="entry name" value="UNIVERSAL STRESS PROTEIN FAMILY PROTEIN"/>
    <property type="match status" value="1"/>
</dbReference>
<protein>
    <recommendedName>
        <fullName evidence="1">UspA domain-containing protein</fullName>
    </recommendedName>
</protein>
<sequence>MSSETAIHDQVVHQDEHTPETNRIVVIPIDESSSSKYAVSWSIDNFLRPKSDIVVLAHVRPMYVSSGAFGTGYVDMGEYATTIEDQYRDGSHRLLMEYAHMLRKKNIPCKAIAMRGDARDEIVRKSVELKADLVIMGSRGLGTLKRALLGSVSDYCAHHLPMPLIIVKEKDRH</sequence>
<organism evidence="2 3">
    <name type="scientific">Basidiobolus ranarum</name>
    <dbReference type="NCBI Taxonomy" id="34480"/>
    <lineage>
        <taxon>Eukaryota</taxon>
        <taxon>Fungi</taxon>
        <taxon>Fungi incertae sedis</taxon>
        <taxon>Zoopagomycota</taxon>
        <taxon>Entomophthoromycotina</taxon>
        <taxon>Basidiobolomycetes</taxon>
        <taxon>Basidiobolales</taxon>
        <taxon>Basidiobolaceae</taxon>
        <taxon>Basidiobolus</taxon>
    </lineage>
</organism>
<dbReference type="PANTHER" id="PTHR31964">
    <property type="entry name" value="ADENINE NUCLEOTIDE ALPHA HYDROLASES-LIKE SUPERFAMILY PROTEIN"/>
    <property type="match status" value="1"/>
</dbReference>
<dbReference type="PRINTS" id="PR01438">
    <property type="entry name" value="UNVRSLSTRESS"/>
</dbReference>
<feature type="domain" description="UspA" evidence="1">
    <location>
        <begin position="23"/>
        <end position="168"/>
    </location>
</feature>
<comment type="caution">
    <text evidence="2">The sequence shown here is derived from an EMBL/GenBank/DDBJ whole genome shotgun (WGS) entry which is preliminary data.</text>
</comment>
<evidence type="ECO:0000313" key="3">
    <source>
        <dbReference type="Proteomes" id="UP001479436"/>
    </source>
</evidence>
<gene>
    <name evidence="2" type="ORF">K7432_013571</name>
</gene>
<dbReference type="InterPro" id="IPR014729">
    <property type="entry name" value="Rossmann-like_a/b/a_fold"/>
</dbReference>
<dbReference type="InterPro" id="IPR006015">
    <property type="entry name" value="Universal_stress_UspA"/>
</dbReference>
<dbReference type="InterPro" id="IPR006016">
    <property type="entry name" value="UspA"/>
</dbReference>